<feature type="domain" description="Glycine transporter" evidence="7">
    <location>
        <begin position="100"/>
        <end position="173"/>
    </location>
</feature>
<keyword evidence="2" id="KW-1003">Cell membrane</keyword>
<feature type="transmembrane region" description="Helical" evidence="6">
    <location>
        <begin position="158"/>
        <end position="176"/>
    </location>
</feature>
<keyword evidence="5 6" id="KW-0472">Membrane</keyword>
<dbReference type="GO" id="GO:0005886">
    <property type="term" value="C:plasma membrane"/>
    <property type="evidence" value="ECO:0007669"/>
    <property type="project" value="UniProtKB-SubCell"/>
</dbReference>
<feature type="transmembrane region" description="Helical" evidence="6">
    <location>
        <begin position="71"/>
        <end position="88"/>
    </location>
</feature>
<keyword evidence="3 6" id="KW-0812">Transmembrane</keyword>
<proteinExistence type="predicted"/>
<evidence type="ECO:0000256" key="2">
    <source>
        <dbReference type="ARBA" id="ARBA00022475"/>
    </source>
</evidence>
<evidence type="ECO:0000256" key="1">
    <source>
        <dbReference type="ARBA" id="ARBA00004651"/>
    </source>
</evidence>
<dbReference type="PANTHER" id="PTHR30506">
    <property type="entry name" value="INNER MEMBRANE PROTEIN"/>
    <property type="match status" value="1"/>
</dbReference>
<evidence type="ECO:0000259" key="7">
    <source>
        <dbReference type="Pfam" id="PF03458"/>
    </source>
</evidence>
<comment type="subcellular location">
    <subcellularLocation>
        <location evidence="1">Cell membrane</location>
        <topology evidence="1">Multi-pass membrane protein</topology>
    </subcellularLocation>
</comment>
<feature type="transmembrane region" description="Helical" evidence="6">
    <location>
        <begin position="125"/>
        <end position="146"/>
    </location>
</feature>
<organism evidence="8">
    <name type="scientific">uncultured crenarchaeote 57a5</name>
    <dbReference type="NCBI Taxonomy" id="684058"/>
    <lineage>
        <taxon>Archaea</taxon>
        <taxon>Thermoproteota</taxon>
        <taxon>environmental samples</taxon>
    </lineage>
</organism>
<dbReference type="EMBL" id="GU059107">
    <property type="protein sequence ID" value="ACY24527.1"/>
    <property type="molecule type" value="Genomic_DNA"/>
</dbReference>
<dbReference type="PANTHER" id="PTHR30506:SF3">
    <property type="entry name" value="UPF0126 INNER MEMBRANE PROTEIN YADS-RELATED"/>
    <property type="match status" value="1"/>
</dbReference>
<evidence type="ECO:0000256" key="6">
    <source>
        <dbReference type="SAM" id="Phobius"/>
    </source>
</evidence>
<feature type="transmembrane region" description="Helical" evidence="6">
    <location>
        <begin position="6"/>
        <end position="29"/>
    </location>
</feature>
<evidence type="ECO:0000256" key="4">
    <source>
        <dbReference type="ARBA" id="ARBA00022989"/>
    </source>
</evidence>
<feature type="transmembrane region" description="Helical" evidence="6">
    <location>
        <begin position="36"/>
        <end position="55"/>
    </location>
</feature>
<dbReference type="Pfam" id="PF03458">
    <property type="entry name" value="Gly_transporter"/>
    <property type="match status" value="2"/>
</dbReference>
<feature type="domain" description="Glycine transporter" evidence="7">
    <location>
        <begin position="14"/>
        <end position="88"/>
    </location>
</feature>
<evidence type="ECO:0000256" key="3">
    <source>
        <dbReference type="ARBA" id="ARBA00022692"/>
    </source>
</evidence>
<reference evidence="8" key="1">
    <citation type="journal article" date="2010" name="Environ. Microbiol.">
        <title>Homologues of nitrite reductases in ammonia-oxidizing archaea: diversity and genomic context.</title>
        <authorList>
            <person name="Bartossek R."/>
            <person name="Nicol G.W."/>
            <person name="Lanzen A."/>
            <person name="Klenk H.P."/>
            <person name="Schleper C."/>
        </authorList>
    </citation>
    <scope>NUCLEOTIDE SEQUENCE</scope>
</reference>
<dbReference type="AlphaFoldDB" id="D4N741"/>
<gene>
    <name evidence="8" type="ORF">57a5orf34</name>
</gene>
<name>D4N741_9CREN</name>
<accession>D4N741</accession>
<protein>
    <submittedName>
        <fullName evidence="8">Predicted membrane protein</fullName>
    </submittedName>
</protein>
<feature type="transmembrane region" description="Helical" evidence="6">
    <location>
        <begin position="182"/>
        <end position="203"/>
    </location>
</feature>
<evidence type="ECO:0000313" key="8">
    <source>
        <dbReference type="EMBL" id="ACY24527.1"/>
    </source>
</evidence>
<keyword evidence="4 6" id="KW-1133">Transmembrane helix</keyword>
<evidence type="ECO:0000256" key="5">
    <source>
        <dbReference type="ARBA" id="ARBA00023136"/>
    </source>
</evidence>
<dbReference type="InterPro" id="IPR005115">
    <property type="entry name" value="Gly_transporter"/>
</dbReference>
<feature type="transmembrane region" description="Helical" evidence="6">
    <location>
        <begin position="100"/>
        <end position="119"/>
    </location>
</feature>
<sequence length="210" mass="23176">MFNLDTSFSMIILVLDLFGTVVFAVTGALRAIEHKYDIVGIIILATITGILGGVMRDTILGIFPPNNFSDTIHIVMTTITAIFIFLLYHKTKKYENLFNIFDAVGLGVFTFTGASIAYSLFSSNFVLIIISGLITAFGGGILRDVFVREPPIVFTKEVYAVASFIGVIIFLILVNIKLQFEYTAITVILVTTGVRLISIKLHWNLPKVNT</sequence>